<dbReference type="GO" id="GO:0000209">
    <property type="term" value="P:protein polyubiquitination"/>
    <property type="evidence" value="ECO:0007669"/>
    <property type="project" value="InterPro"/>
</dbReference>
<comment type="catalytic activity">
    <reaction evidence="1">
        <text>S-ubiquitinyl-[E2 ubiquitin-conjugating enzyme]-L-cysteine + [acceptor protein]-L-lysine = [E2 ubiquitin-conjugating enzyme]-L-cysteine + N(6)-ubiquitinyl-[acceptor protein]-L-lysine.</text>
        <dbReference type="EC" id="2.3.2.26"/>
    </reaction>
</comment>
<dbReference type="STRING" id="1354746.A0A0B2ULN7"/>
<dbReference type="OrthoDB" id="8068875at2759"/>
<dbReference type="AlphaFoldDB" id="A0A0B2ULN7"/>
<evidence type="ECO:0000256" key="2">
    <source>
        <dbReference type="ARBA" id="ARBA00012485"/>
    </source>
</evidence>
<protein>
    <recommendedName>
        <fullName evidence="2">HECT-type E3 ubiquitin transferase</fullName>
        <ecNumber evidence="2">2.3.2.26</ecNumber>
    </recommendedName>
</protein>
<dbReference type="Gene3D" id="3.30.2160.10">
    <property type="entry name" value="Hect, E3 ligase catalytic domain"/>
    <property type="match status" value="1"/>
</dbReference>
<dbReference type="Gene3D" id="3.30.2410.10">
    <property type="entry name" value="Hect, E3 ligase catalytic domain"/>
    <property type="match status" value="1"/>
</dbReference>
<name>A0A0B2ULN7_9MICR</name>
<dbReference type="HOGENOM" id="CLU_002173_5_2_1"/>
<evidence type="ECO:0000259" key="6">
    <source>
        <dbReference type="PROSITE" id="PS50237"/>
    </source>
</evidence>
<proteinExistence type="predicted"/>
<dbReference type="PANTHER" id="PTHR45700">
    <property type="entry name" value="UBIQUITIN-PROTEIN LIGASE E3C"/>
    <property type="match status" value="1"/>
</dbReference>
<dbReference type="PANTHER" id="PTHR45700:SF8">
    <property type="entry name" value="HECT-TYPE E3 UBIQUITIN TRANSFERASE"/>
    <property type="match status" value="1"/>
</dbReference>
<dbReference type="SUPFAM" id="SSF56204">
    <property type="entry name" value="Hect, E3 ligase catalytic domain"/>
    <property type="match status" value="1"/>
</dbReference>
<dbReference type="GO" id="GO:0061630">
    <property type="term" value="F:ubiquitin protein ligase activity"/>
    <property type="evidence" value="ECO:0007669"/>
    <property type="project" value="UniProtKB-EC"/>
</dbReference>
<dbReference type="EC" id="2.3.2.26" evidence="2"/>
<keyword evidence="4 5" id="KW-0833">Ubl conjugation pathway</keyword>
<comment type="caution">
    <text evidence="7">The sequence shown here is derived from an EMBL/GenBank/DDBJ whole genome shotgun (WGS) entry which is preliminary data.</text>
</comment>
<dbReference type="InParanoid" id="A0A0B2ULN7"/>
<dbReference type="Proteomes" id="UP000031056">
    <property type="component" value="Unassembled WGS sequence"/>
</dbReference>
<dbReference type="InterPro" id="IPR035983">
    <property type="entry name" value="Hect_E3_ubiquitin_ligase"/>
</dbReference>
<dbReference type="Pfam" id="PF00632">
    <property type="entry name" value="HECT"/>
    <property type="match status" value="1"/>
</dbReference>
<feature type="domain" description="HECT" evidence="6">
    <location>
        <begin position="439"/>
        <end position="760"/>
    </location>
</feature>
<dbReference type="RefSeq" id="XP_014563942.1">
    <property type="nucleotide sequence ID" value="XM_014708456.1"/>
</dbReference>
<sequence length="760" mass="87837">MSLHLQEEYRQQLVNGCENAVCGGVFCNAKLEDELVERVSETLSEYGELFLCKNMDRVADRYVEDDLLRKKSKVLIFFFFVCLKVVGSRKHVQFGSNNAGDNELLLGVCKCYGKCKHESSKIKCKHEPNRMMCNVMESDEEADDYGASEKECCDEGACMNEFGCIKIDEMIEEELCIPEGADHSICELLSNKNAASAEDIYLIGAVFQLLVRKYEEAPQFTLGMIILRMYGMFNKHWKLGSINYTVLCNILQNIKCVYEEMAKGTSLCEGIVCSYTNKHAKTKKTMCVYPPRLTRSDLAMLVNEVSHGLNSSVSTECREDTRINEMLSVLRVLYCINEDFEALSHKRFYLYEFCERMDFREEFKHLRAKSKSALEFPFILPVHIKAELIKCESNDRMKSSLQDSFFKSLFEGHIDPYLFVTVDRETVYRDSIEIFKHLNPQDARKQLRTTFRNEEGVDSGGIRKEYFQLLSHEIREDNKLFEHVENKIWIKAGAKDMCEYEAVGRIIAIALYNNIVLSIPFPRLFFKKLLEKKPTIEDLEEISPDVSMSLKKLRMLSKEEIDFLDLRFVSEYYEEGNVLIHALVENGENIRLTEDNIGLFIEKYSEFYTDVLVRPQFEALKKGFYSVMEKCKLVYLNPKELEKIMMGSNGFDIKEIRSATTYSGFTEESPVIVHFWEIFEAFDKKKRKKLLQFITGNDRIPVSGSVSLKLVIMRNGCDTDRLPSSQTCFNTLLLPEYSSKDKLENKLETALELTAGFFLL</sequence>
<evidence type="ECO:0000313" key="7">
    <source>
        <dbReference type="EMBL" id="KHN69900.1"/>
    </source>
</evidence>
<dbReference type="InterPro" id="IPR044611">
    <property type="entry name" value="E3A/B/C-like"/>
</dbReference>
<feature type="active site" description="Glycyl thioester intermediate" evidence="5">
    <location>
        <position position="728"/>
    </location>
</feature>
<gene>
    <name evidence="7" type="ORF">M896_040960</name>
</gene>
<evidence type="ECO:0000256" key="1">
    <source>
        <dbReference type="ARBA" id="ARBA00000885"/>
    </source>
</evidence>
<dbReference type="PROSITE" id="PS50237">
    <property type="entry name" value="HECT"/>
    <property type="match status" value="1"/>
</dbReference>
<dbReference type="EMBL" id="JOKQ01000004">
    <property type="protein sequence ID" value="KHN69900.1"/>
    <property type="molecule type" value="Genomic_DNA"/>
</dbReference>
<evidence type="ECO:0000256" key="5">
    <source>
        <dbReference type="PROSITE-ProRule" id="PRU00104"/>
    </source>
</evidence>
<dbReference type="FunFam" id="3.30.2410.10:FF:000003">
    <property type="entry name" value="probable E3 ubiquitin-protein ligase HERC4 isoform X1"/>
    <property type="match status" value="1"/>
</dbReference>
<keyword evidence="8" id="KW-1185">Reference proteome</keyword>
<dbReference type="FunCoup" id="A0A0B2ULN7">
    <property type="interactions" value="16"/>
</dbReference>
<evidence type="ECO:0000313" key="8">
    <source>
        <dbReference type="Proteomes" id="UP000031056"/>
    </source>
</evidence>
<keyword evidence="3" id="KW-0808">Transferase</keyword>
<dbReference type="SMART" id="SM00119">
    <property type="entry name" value="HECTc"/>
    <property type="match status" value="1"/>
</dbReference>
<dbReference type="CDD" id="cd00078">
    <property type="entry name" value="HECTc"/>
    <property type="match status" value="1"/>
</dbReference>
<dbReference type="VEuPathDB" id="MicrosporidiaDB:M896_040960"/>
<organism evidence="7 8">
    <name type="scientific">Ordospora colligata OC4</name>
    <dbReference type="NCBI Taxonomy" id="1354746"/>
    <lineage>
        <taxon>Eukaryota</taxon>
        <taxon>Fungi</taxon>
        <taxon>Fungi incertae sedis</taxon>
        <taxon>Microsporidia</taxon>
        <taxon>Ordosporidae</taxon>
        <taxon>Ordospora</taxon>
    </lineage>
</organism>
<evidence type="ECO:0000256" key="3">
    <source>
        <dbReference type="ARBA" id="ARBA00022679"/>
    </source>
</evidence>
<dbReference type="Gene3D" id="3.90.1750.10">
    <property type="entry name" value="Hect, E3 ligase catalytic domains"/>
    <property type="match status" value="1"/>
</dbReference>
<reference evidence="7 8" key="1">
    <citation type="journal article" date="2014" name="MBio">
        <title>The Ordospora colligata genome; evolution of extreme reduction in microsporidia and host-to-parasite horizontal gene transfer.</title>
        <authorList>
            <person name="Pombert J.-F."/>
            <person name="Haag K.L."/>
            <person name="Beidas S."/>
            <person name="Ebert D."/>
            <person name="Keeling P.J."/>
        </authorList>
    </citation>
    <scope>NUCLEOTIDE SEQUENCE [LARGE SCALE GENOMIC DNA]</scope>
    <source>
        <strain evidence="7 8">OC4</strain>
    </source>
</reference>
<accession>A0A0B2ULN7</accession>
<dbReference type="InterPro" id="IPR000569">
    <property type="entry name" value="HECT_dom"/>
</dbReference>
<dbReference type="GeneID" id="26261534"/>
<evidence type="ECO:0000256" key="4">
    <source>
        <dbReference type="ARBA" id="ARBA00022786"/>
    </source>
</evidence>